<evidence type="ECO:0000256" key="5">
    <source>
        <dbReference type="ARBA" id="ARBA00022990"/>
    </source>
</evidence>
<evidence type="ECO:0000256" key="3">
    <source>
        <dbReference type="ARBA" id="ARBA00005254"/>
    </source>
</evidence>
<accession>A0A1W0XB33</accession>
<dbReference type="UniPathway" id="UPA00659"/>
<keyword evidence="6" id="KW-0443">Lipid metabolism</keyword>
<dbReference type="GO" id="GO:0051750">
    <property type="term" value="F:delta(3,5)-delta(2,4)-dienoyl-CoA isomerase activity"/>
    <property type="evidence" value="ECO:0007669"/>
    <property type="project" value="TreeGrafter"/>
</dbReference>
<evidence type="ECO:0000256" key="11">
    <source>
        <dbReference type="ARBA" id="ARBA00055786"/>
    </source>
</evidence>
<evidence type="ECO:0000256" key="9">
    <source>
        <dbReference type="ARBA" id="ARBA00051408"/>
    </source>
</evidence>
<name>A0A1W0XB33_HYPEX</name>
<dbReference type="GO" id="GO:0006635">
    <property type="term" value="P:fatty acid beta-oxidation"/>
    <property type="evidence" value="ECO:0007669"/>
    <property type="project" value="UniProtKB-UniPathway"/>
</dbReference>
<evidence type="ECO:0000256" key="8">
    <source>
        <dbReference type="ARBA" id="ARBA00023235"/>
    </source>
</evidence>
<reference evidence="15" key="1">
    <citation type="submission" date="2017-01" db="EMBL/GenBank/DDBJ databases">
        <title>Comparative genomics of anhydrobiosis in the tardigrade Hypsibius dujardini.</title>
        <authorList>
            <person name="Yoshida Y."/>
            <person name="Koutsovoulos G."/>
            <person name="Laetsch D."/>
            <person name="Stevens L."/>
            <person name="Kumar S."/>
            <person name="Horikawa D."/>
            <person name="Ishino K."/>
            <person name="Komine S."/>
            <person name="Tomita M."/>
            <person name="Blaxter M."/>
            <person name="Arakawa K."/>
        </authorList>
    </citation>
    <scope>NUCLEOTIDE SEQUENCE [LARGE SCALE GENOMIC DNA]</scope>
    <source>
        <strain evidence="15">Z151</strain>
    </source>
</reference>
<evidence type="ECO:0000256" key="7">
    <source>
        <dbReference type="ARBA" id="ARBA00023140"/>
    </source>
</evidence>
<comment type="function">
    <text evidence="11">Isomerization of 3-trans,5-cis-dienoyl-CoA to 2-trans,4-trans-dienoyl-CoA.</text>
</comment>
<dbReference type="FunFam" id="3.90.226.10:FF:000024">
    <property type="entry name" value="Delta3,5-delta2,4-dienoyl-CoA isomerase"/>
    <property type="match status" value="1"/>
</dbReference>
<dbReference type="Gene3D" id="3.90.226.10">
    <property type="entry name" value="2-enoyl-CoA Hydratase, Chain A, domain 1"/>
    <property type="match status" value="1"/>
</dbReference>
<evidence type="ECO:0000256" key="2">
    <source>
        <dbReference type="ARBA" id="ARBA00005005"/>
    </source>
</evidence>
<comment type="similarity">
    <text evidence="3 13">Belongs to the enoyl-CoA hydratase/isomerase family.</text>
</comment>
<comment type="subcellular location">
    <subcellularLocation>
        <location evidence="1">Peroxisome</location>
    </subcellularLocation>
</comment>
<dbReference type="Proteomes" id="UP000192578">
    <property type="component" value="Unassembled WGS sequence"/>
</dbReference>
<dbReference type="InterPro" id="IPR045002">
    <property type="entry name" value="Ech1-like"/>
</dbReference>
<keyword evidence="5" id="KW-0007">Acetylation</keyword>
<dbReference type="SUPFAM" id="SSF52096">
    <property type="entry name" value="ClpP/crotonase"/>
    <property type="match status" value="1"/>
</dbReference>
<protein>
    <recommendedName>
        <fullName evidence="12">Delta(3,5)-Delta(2,4)-dienoyl-CoA isomerase, mitochondrial</fullName>
    </recommendedName>
</protein>
<comment type="catalytic activity">
    <reaction evidence="10">
        <text>(3E,5Z,8Z,11Z,14Z)-eicosapentaenoyl-CoA = (2E,4E,8Z,11Z,14Z)-eicosapentaenoyl-CoA</text>
        <dbReference type="Rhea" id="RHEA:45224"/>
        <dbReference type="ChEBI" id="CHEBI:85090"/>
        <dbReference type="ChEBI" id="CHEBI:85091"/>
    </reaction>
</comment>
<evidence type="ECO:0000313" key="14">
    <source>
        <dbReference type="EMBL" id="OQV24707.1"/>
    </source>
</evidence>
<dbReference type="EMBL" id="MTYJ01000005">
    <property type="protein sequence ID" value="OQV24707.1"/>
    <property type="molecule type" value="Genomic_DNA"/>
</dbReference>
<dbReference type="InterPro" id="IPR001753">
    <property type="entry name" value="Enoyl-CoA_hydra/iso"/>
</dbReference>
<evidence type="ECO:0000256" key="4">
    <source>
        <dbReference type="ARBA" id="ARBA00022832"/>
    </source>
</evidence>
<evidence type="ECO:0000256" key="13">
    <source>
        <dbReference type="RuleBase" id="RU003707"/>
    </source>
</evidence>
<dbReference type="PANTHER" id="PTHR43149:SF1">
    <property type="entry name" value="DELTA(3,5)-DELTA(2,4)-DIENOYL-COA ISOMERASE, MITOCHONDRIAL"/>
    <property type="match status" value="1"/>
</dbReference>
<keyword evidence="7" id="KW-0576">Peroxisome</keyword>
<evidence type="ECO:0000256" key="10">
    <source>
        <dbReference type="ARBA" id="ARBA00052809"/>
    </source>
</evidence>
<dbReference type="GO" id="GO:0005777">
    <property type="term" value="C:peroxisome"/>
    <property type="evidence" value="ECO:0007669"/>
    <property type="project" value="UniProtKB-SubCell"/>
</dbReference>
<dbReference type="AlphaFoldDB" id="A0A1W0XB33"/>
<dbReference type="FunFam" id="1.10.12.10:FF:000004">
    <property type="entry name" value="Delta3,5-delta2,4-dienoyl-CoA isomerase"/>
    <property type="match status" value="1"/>
</dbReference>
<comment type="caution">
    <text evidence="14">The sequence shown here is derived from an EMBL/GenBank/DDBJ whole genome shotgun (WGS) entry which is preliminary data.</text>
</comment>
<dbReference type="InterPro" id="IPR018376">
    <property type="entry name" value="Enoyl-CoA_hyd/isom_CS"/>
</dbReference>
<dbReference type="Gene3D" id="1.10.12.10">
    <property type="entry name" value="Lyase 2-enoyl-coa Hydratase, Chain A, domain 2"/>
    <property type="match status" value="1"/>
</dbReference>
<dbReference type="CDD" id="cd06558">
    <property type="entry name" value="crotonase-like"/>
    <property type="match status" value="1"/>
</dbReference>
<proteinExistence type="inferred from homology"/>
<comment type="catalytic activity">
    <reaction evidence="9">
        <text>(3E,5Z)-octadienoyl-CoA = (2E,4E)-octadienoyl-CoA</text>
        <dbReference type="Rhea" id="RHEA:45244"/>
        <dbReference type="ChEBI" id="CHEBI:62243"/>
        <dbReference type="ChEBI" id="CHEBI:85108"/>
    </reaction>
</comment>
<evidence type="ECO:0000256" key="6">
    <source>
        <dbReference type="ARBA" id="ARBA00023098"/>
    </source>
</evidence>
<dbReference type="GO" id="GO:0005739">
    <property type="term" value="C:mitochondrion"/>
    <property type="evidence" value="ECO:0007669"/>
    <property type="project" value="TreeGrafter"/>
</dbReference>
<comment type="pathway">
    <text evidence="2">Lipid metabolism; fatty acid beta-oxidation.</text>
</comment>
<evidence type="ECO:0000256" key="12">
    <source>
        <dbReference type="ARBA" id="ARBA00071021"/>
    </source>
</evidence>
<dbReference type="Pfam" id="PF00378">
    <property type="entry name" value="ECH_1"/>
    <property type="match status" value="1"/>
</dbReference>
<dbReference type="InterPro" id="IPR029045">
    <property type="entry name" value="ClpP/crotonase-like_dom_sf"/>
</dbReference>
<organism evidence="14 15">
    <name type="scientific">Hypsibius exemplaris</name>
    <name type="common">Freshwater tardigrade</name>
    <dbReference type="NCBI Taxonomy" id="2072580"/>
    <lineage>
        <taxon>Eukaryota</taxon>
        <taxon>Metazoa</taxon>
        <taxon>Ecdysozoa</taxon>
        <taxon>Tardigrada</taxon>
        <taxon>Eutardigrada</taxon>
        <taxon>Parachela</taxon>
        <taxon>Hypsibioidea</taxon>
        <taxon>Hypsibiidae</taxon>
        <taxon>Hypsibius</taxon>
    </lineage>
</organism>
<sequence>MAGRERFQMTKGGYILSLNAERMSGCSWDCLKRSLSTSAAAQDKHSKSSSSSSSQRTYTFKTLNVAKPDFGILQVELNRPDRLNAINKDAWREIRECFEVIALDSDCRVVILGGLGKHFCAGIDLSDIADLTSIIGTDSDPARKGFQFRSLVRSLQATFNAIEECPKPVIAAIHGGCIGAGVDMTSACDIRYCTHDAFFSIKEVDIGMAADVGTLQRFPKIVGNDSLVREFALTGRNFSASEASKIGFVSRTFDSRASMMSLALDVAKKIASKSPVAIQSTKINLNYSRDHSVHEGLQNQINWQGFALQTEDLMTAAMASADRSGNTIPKFKDI</sequence>
<dbReference type="PANTHER" id="PTHR43149">
    <property type="entry name" value="ENOYL-COA HYDRATASE"/>
    <property type="match status" value="1"/>
</dbReference>
<keyword evidence="8 14" id="KW-0413">Isomerase</keyword>
<dbReference type="PROSITE" id="PS00166">
    <property type="entry name" value="ENOYL_COA_HYDRATASE"/>
    <property type="match status" value="1"/>
</dbReference>
<keyword evidence="15" id="KW-1185">Reference proteome</keyword>
<dbReference type="OrthoDB" id="14970at2759"/>
<keyword evidence="4" id="KW-0276">Fatty acid metabolism</keyword>
<dbReference type="InterPro" id="IPR014748">
    <property type="entry name" value="Enoyl-CoA_hydra_C"/>
</dbReference>
<evidence type="ECO:0000313" key="15">
    <source>
        <dbReference type="Proteomes" id="UP000192578"/>
    </source>
</evidence>
<gene>
    <name evidence="14" type="ORF">BV898_01299</name>
</gene>
<evidence type="ECO:0000256" key="1">
    <source>
        <dbReference type="ARBA" id="ARBA00004275"/>
    </source>
</evidence>